<reference evidence="2" key="1">
    <citation type="submission" date="2016-11" db="UniProtKB">
        <authorList>
            <consortium name="WormBaseParasite"/>
        </authorList>
    </citation>
    <scope>IDENTIFICATION</scope>
    <source>
        <strain evidence="2">KR3021</strain>
    </source>
</reference>
<evidence type="ECO:0000313" key="2">
    <source>
        <dbReference type="WBParaSite" id="RSKR_0001000000.1"/>
    </source>
</evidence>
<proteinExistence type="predicted"/>
<accession>A0AC35UE87</accession>
<evidence type="ECO:0000313" key="1">
    <source>
        <dbReference type="Proteomes" id="UP000095286"/>
    </source>
</evidence>
<name>A0AC35UE87_9BILA</name>
<dbReference type="Proteomes" id="UP000095286">
    <property type="component" value="Unplaced"/>
</dbReference>
<organism evidence="1 2">
    <name type="scientific">Rhabditophanes sp. KR3021</name>
    <dbReference type="NCBI Taxonomy" id="114890"/>
    <lineage>
        <taxon>Eukaryota</taxon>
        <taxon>Metazoa</taxon>
        <taxon>Ecdysozoa</taxon>
        <taxon>Nematoda</taxon>
        <taxon>Chromadorea</taxon>
        <taxon>Rhabditida</taxon>
        <taxon>Tylenchina</taxon>
        <taxon>Panagrolaimomorpha</taxon>
        <taxon>Strongyloidoidea</taxon>
        <taxon>Alloionematidae</taxon>
        <taxon>Rhabditophanes</taxon>
    </lineage>
</organism>
<protein>
    <submittedName>
        <fullName evidence="2">Cytoplasmic tRNA 2-thiolation protein 1</fullName>
    </submittedName>
</protein>
<sequence length="358" mass="40469">MNCEKCGEKARIKAAKTSKLFCASCFTEWFEKDVHDTIIKCSLFKRGEKVGIGASGGKDSIVLSHMMKRLNDRYDYGVEFYLICIDEGIKGYRDFSINSVIQSEKDLGIPLIILSYKELYGWTMDDIVARIGKKNNCTFCGVFRRQALDRGAQKIQANKLLTGHNADDLAETVYLNVLRGDTARLQRCGANITGSEDSLPRAKPLKYSYEKDIVMYAYFNKLNYFSTECIYSPNAFRGNVRTLIKDLEAIRPRTIMDLIRSAESLTLKADVFIPEKLLCENCGYISSQKICKACLLLTGLEKDDPHMGVSKKKKWKVEIEEFTPRLPPNNGTKMELKSSCGSKDEEKECGCAKAELDF</sequence>
<dbReference type="WBParaSite" id="RSKR_0001000000.1">
    <property type="protein sequence ID" value="RSKR_0001000000.1"/>
    <property type="gene ID" value="RSKR_0001000000"/>
</dbReference>